<sequence length="72" mass="7571">MVLMPHGYEACTEVTAARLLNVPNAVGFGRPSPATSTSAAWAVSEARYERVHGLGSGAELVDVFPIGSVLRE</sequence>
<gene>
    <name evidence="1" type="ORF">Asi02nite_75180</name>
</gene>
<organism evidence="1 2">
    <name type="scientific">Asanoa siamensis</name>
    <dbReference type="NCBI Taxonomy" id="926357"/>
    <lineage>
        <taxon>Bacteria</taxon>
        <taxon>Bacillati</taxon>
        <taxon>Actinomycetota</taxon>
        <taxon>Actinomycetes</taxon>
        <taxon>Micromonosporales</taxon>
        <taxon>Micromonosporaceae</taxon>
        <taxon>Asanoa</taxon>
    </lineage>
</organism>
<keyword evidence="2" id="KW-1185">Reference proteome</keyword>
<dbReference type="EMBL" id="BONE01000113">
    <property type="protein sequence ID" value="GIF78000.1"/>
    <property type="molecule type" value="Genomic_DNA"/>
</dbReference>
<comment type="caution">
    <text evidence="1">The sequence shown here is derived from an EMBL/GenBank/DDBJ whole genome shotgun (WGS) entry which is preliminary data.</text>
</comment>
<evidence type="ECO:0000313" key="1">
    <source>
        <dbReference type="EMBL" id="GIF78000.1"/>
    </source>
</evidence>
<protein>
    <submittedName>
        <fullName evidence="1">Uncharacterized protein</fullName>
    </submittedName>
</protein>
<name>A0ABQ4D385_9ACTN</name>
<accession>A0ABQ4D385</accession>
<evidence type="ECO:0000313" key="2">
    <source>
        <dbReference type="Proteomes" id="UP000604117"/>
    </source>
</evidence>
<reference evidence="1 2" key="1">
    <citation type="submission" date="2021-01" db="EMBL/GenBank/DDBJ databases">
        <title>Whole genome shotgun sequence of Asanoa siamensis NBRC 107932.</title>
        <authorList>
            <person name="Komaki H."/>
            <person name="Tamura T."/>
        </authorList>
    </citation>
    <scope>NUCLEOTIDE SEQUENCE [LARGE SCALE GENOMIC DNA]</scope>
    <source>
        <strain evidence="1 2">NBRC 107932</strain>
    </source>
</reference>
<proteinExistence type="predicted"/>
<dbReference type="Proteomes" id="UP000604117">
    <property type="component" value="Unassembled WGS sequence"/>
</dbReference>